<dbReference type="PROSITE" id="PS00092">
    <property type="entry name" value="N6_MTASE"/>
    <property type="match status" value="1"/>
</dbReference>
<name>A0A8K0SW43_9HYPO</name>
<proteinExistence type="inferred from homology"/>
<dbReference type="Proteomes" id="UP000813444">
    <property type="component" value="Unassembled WGS sequence"/>
</dbReference>
<comment type="similarity">
    <text evidence="1">Belongs to the MT-A70-like family.</text>
</comment>
<dbReference type="PROSITE" id="PS51143">
    <property type="entry name" value="MT_A70"/>
    <property type="match status" value="1"/>
</dbReference>
<reference evidence="2" key="1">
    <citation type="journal article" date="2021" name="Nat. Commun.">
        <title>Genetic determinants of endophytism in the Arabidopsis root mycobiome.</title>
        <authorList>
            <person name="Mesny F."/>
            <person name="Miyauchi S."/>
            <person name="Thiergart T."/>
            <person name="Pickel B."/>
            <person name="Atanasova L."/>
            <person name="Karlsson M."/>
            <person name="Huettel B."/>
            <person name="Barry K.W."/>
            <person name="Haridas S."/>
            <person name="Chen C."/>
            <person name="Bauer D."/>
            <person name="Andreopoulos W."/>
            <person name="Pangilinan J."/>
            <person name="LaButti K."/>
            <person name="Riley R."/>
            <person name="Lipzen A."/>
            <person name="Clum A."/>
            <person name="Drula E."/>
            <person name="Henrissat B."/>
            <person name="Kohler A."/>
            <person name="Grigoriev I.V."/>
            <person name="Martin F.M."/>
            <person name="Hacquard S."/>
        </authorList>
    </citation>
    <scope>NUCLEOTIDE SEQUENCE</scope>
    <source>
        <strain evidence="2">MPI-CAGE-CH-0235</strain>
    </source>
</reference>
<gene>
    <name evidence="2" type="ORF">B0I35DRAFT_430135</name>
</gene>
<dbReference type="InterPro" id="IPR007757">
    <property type="entry name" value="MT-A70-like"/>
</dbReference>
<dbReference type="GO" id="GO:0008168">
    <property type="term" value="F:methyltransferase activity"/>
    <property type="evidence" value="ECO:0007669"/>
    <property type="project" value="InterPro"/>
</dbReference>
<evidence type="ECO:0000313" key="3">
    <source>
        <dbReference type="Proteomes" id="UP000813444"/>
    </source>
</evidence>
<accession>A0A8K0SW43</accession>
<dbReference type="SUPFAM" id="SSF53335">
    <property type="entry name" value="S-adenosyl-L-methionine-dependent methyltransferases"/>
    <property type="match status" value="1"/>
</dbReference>
<dbReference type="OrthoDB" id="61116at2759"/>
<sequence>MDGPSKQQHSLLPSSVLFQNQDKTIVVLDIPRTLEEAQSYTAGGQLEPLERRIYSVEPFSSPFVTPEPKDGSSAHWGQSPASQIADLMTSAAVQSALQQLSSQYHGPYCHARLTAPEPPATTSGSFIPKDSHFLHGSIQDMRQEFVDTAPKFDIIVLDPPWPNRSARRSKKYTTAVNKTEMLDLLSLIPVSSHLATDGLVAIWVTNASSVLDLMTSPTGILSSWGLELVTEWTWVKVTAAGEPLYPVDSQWRKPWEKLLVAKRKGSRPPSSLRPTTIIAVPDLHSRKPNLRGLFQDVLGRDLTGLEVFARNLTAGWWSWGDEVLHFQDDQHWLTPA</sequence>
<dbReference type="PANTHER" id="PTHR12829:SF4">
    <property type="entry name" value="N(6)-ADENINE-SPECIFIC METHYLTRANSFERASE METTL4"/>
    <property type="match status" value="1"/>
</dbReference>
<dbReference type="Pfam" id="PF05063">
    <property type="entry name" value="MT-A70"/>
    <property type="match status" value="1"/>
</dbReference>
<dbReference type="GO" id="GO:0003676">
    <property type="term" value="F:nucleic acid binding"/>
    <property type="evidence" value="ECO:0007669"/>
    <property type="project" value="InterPro"/>
</dbReference>
<keyword evidence="3" id="KW-1185">Reference proteome</keyword>
<dbReference type="GO" id="GO:0032259">
    <property type="term" value="P:methylation"/>
    <property type="evidence" value="ECO:0007669"/>
    <property type="project" value="InterPro"/>
</dbReference>
<dbReference type="GO" id="GO:0005634">
    <property type="term" value="C:nucleus"/>
    <property type="evidence" value="ECO:0007669"/>
    <property type="project" value="TreeGrafter"/>
</dbReference>
<evidence type="ECO:0000256" key="1">
    <source>
        <dbReference type="PROSITE-ProRule" id="PRU00489"/>
    </source>
</evidence>
<evidence type="ECO:0000313" key="2">
    <source>
        <dbReference type="EMBL" id="KAH7319913.1"/>
    </source>
</evidence>
<comment type="caution">
    <text evidence="2">The sequence shown here is derived from an EMBL/GenBank/DDBJ whole genome shotgun (WGS) entry which is preliminary data.</text>
</comment>
<dbReference type="InterPro" id="IPR029063">
    <property type="entry name" value="SAM-dependent_MTases_sf"/>
</dbReference>
<dbReference type="EMBL" id="JAGPNK010000006">
    <property type="protein sequence ID" value="KAH7319913.1"/>
    <property type="molecule type" value="Genomic_DNA"/>
</dbReference>
<dbReference type="PANTHER" id="PTHR12829">
    <property type="entry name" value="N6-ADENOSINE-METHYLTRANSFERASE"/>
    <property type="match status" value="1"/>
</dbReference>
<dbReference type="InterPro" id="IPR002052">
    <property type="entry name" value="DNA_methylase_N6_adenine_CS"/>
</dbReference>
<dbReference type="AlphaFoldDB" id="A0A8K0SW43"/>
<organism evidence="2 3">
    <name type="scientific">Stachybotrys elegans</name>
    <dbReference type="NCBI Taxonomy" id="80388"/>
    <lineage>
        <taxon>Eukaryota</taxon>
        <taxon>Fungi</taxon>
        <taxon>Dikarya</taxon>
        <taxon>Ascomycota</taxon>
        <taxon>Pezizomycotina</taxon>
        <taxon>Sordariomycetes</taxon>
        <taxon>Hypocreomycetidae</taxon>
        <taxon>Hypocreales</taxon>
        <taxon>Stachybotryaceae</taxon>
        <taxon>Stachybotrys</taxon>
    </lineage>
</organism>
<protein>
    <submittedName>
        <fullName evidence="2">MT-A70 family</fullName>
    </submittedName>
</protein>